<dbReference type="STRING" id="471514.AN477_14500"/>
<dbReference type="GO" id="GO:0005829">
    <property type="term" value="C:cytosol"/>
    <property type="evidence" value="ECO:0007669"/>
    <property type="project" value="TreeGrafter"/>
</dbReference>
<dbReference type="AlphaFoldDB" id="A0A0P9CTQ6"/>
<evidence type="ECO:0000313" key="3">
    <source>
        <dbReference type="Proteomes" id="UP000050482"/>
    </source>
</evidence>
<organism evidence="2 3">
    <name type="scientific">Alicyclobacillus ferrooxydans</name>
    <dbReference type="NCBI Taxonomy" id="471514"/>
    <lineage>
        <taxon>Bacteria</taxon>
        <taxon>Bacillati</taxon>
        <taxon>Bacillota</taxon>
        <taxon>Bacilli</taxon>
        <taxon>Bacillales</taxon>
        <taxon>Alicyclobacillaceae</taxon>
        <taxon>Alicyclobacillus</taxon>
    </lineage>
</organism>
<feature type="domain" description="Helicase/UvrB N-terminal" evidence="1">
    <location>
        <begin position="11"/>
        <end position="277"/>
    </location>
</feature>
<dbReference type="Gene3D" id="3.40.50.300">
    <property type="entry name" value="P-loop containing nucleotide triphosphate hydrolases"/>
    <property type="match status" value="2"/>
</dbReference>
<dbReference type="SUPFAM" id="SSF52540">
    <property type="entry name" value="P-loop containing nucleoside triphosphate hydrolases"/>
    <property type="match status" value="1"/>
</dbReference>
<accession>A0A0P9CTQ6</accession>
<dbReference type="PANTHER" id="PTHR47396:SF1">
    <property type="entry name" value="ATP-DEPENDENT HELICASE IRC3-RELATED"/>
    <property type="match status" value="1"/>
</dbReference>
<comment type="caution">
    <text evidence="2">The sequence shown here is derived from an EMBL/GenBank/DDBJ whole genome shotgun (WGS) entry which is preliminary data.</text>
</comment>
<evidence type="ECO:0000259" key="1">
    <source>
        <dbReference type="Pfam" id="PF04851"/>
    </source>
</evidence>
<dbReference type="EMBL" id="LJCO01000059">
    <property type="protein sequence ID" value="KPV43041.1"/>
    <property type="molecule type" value="Genomic_DNA"/>
</dbReference>
<name>A0A0P9CTQ6_9BACL</name>
<dbReference type="PANTHER" id="PTHR47396">
    <property type="entry name" value="TYPE I RESTRICTION ENZYME ECOKI R PROTEIN"/>
    <property type="match status" value="1"/>
</dbReference>
<reference evidence="2 3" key="1">
    <citation type="submission" date="2015-09" db="EMBL/GenBank/DDBJ databases">
        <title>Draft genome sequence of Alicyclobacillus ferrooxydans DSM 22381.</title>
        <authorList>
            <person name="Hemp J."/>
        </authorList>
    </citation>
    <scope>NUCLEOTIDE SEQUENCE [LARGE SCALE GENOMIC DNA]</scope>
    <source>
        <strain evidence="2 3">TC-34</strain>
    </source>
</reference>
<sequence>MKSIGSRGDLMELKAYQQQALTTIETYLRELKKWHETYLSIPDVARAAFDYAKEAWKKVSDETYHPKETGTGHALPNFCVKVPTGGGKTFLAVQSIDRIQGLLLERQNGLVLWIVPTNQIYRQTLSYLRDRTHPYRQFLDVATGGRVMVKEKGDRFQPQDINERLVILLLMLPSANRQNKQTLKVFQDAGGFESFFPPEGRPDEHKKLLEQFPNLDCFGSEEDFYGLQIKSSLGNVLRILSPVVIVDEGQKTYSKGAQATIRGFNPSIIVELSATPPEEANVMVNIKGRELDQEEMIKLDLHITNKGSATWQDILKESVEWRNELEKEALDLEAETGRYIRPIGLIQVERTGKDQVESGYIHAEHVVEELVKTHHIPRDQIAVKSSEKDDIEGIDLLSSDCSIRYIVTKQALQEGWDCSFAYVLTVLTKPSSQTGMTQLVGRILRQPHAKKTGSKLLDESYVFCFQKQAGKLLSTVRDGLQGEGLGDLAHGVSVSEDNPSTKERRLIGIREKFKQFEGKVYLPQFVIQEEGRVEQIRYEMDLVRRIPWGEVSFKTIEELPLKEKKTTDMISGLGYDDGEAEVLVETMSEWSFASAHLDTMMITRRLLTVVPNAWIANEMTQKALLLLRRRYSEEVLAANQVFITEELLKMLEAERDRLCYNIFNRLVEEGKLRFILMEGKAYQVPRHIEIPNRPLKPLTDDDTGRSVQLNLFDDPVPEEGFNDLEKSVALYLEKQEKLLWWYRNLVHKDYYAIQGWHKHKIYADFLATKKSASNPEDYEAIYVLETKGLHLKNDDTRYKQDVFAICNKLSWDELGLEFPDKKVHFQVIFENEWEKAVNELFA</sequence>
<dbReference type="PATRIC" id="fig|471514.4.peg.3810"/>
<keyword evidence="2" id="KW-0255">Endonuclease</keyword>
<evidence type="ECO:0000313" key="2">
    <source>
        <dbReference type="EMBL" id="KPV43041.1"/>
    </source>
</evidence>
<dbReference type="GO" id="GO:0005524">
    <property type="term" value="F:ATP binding"/>
    <property type="evidence" value="ECO:0007669"/>
    <property type="project" value="InterPro"/>
</dbReference>
<keyword evidence="2" id="KW-0378">Hydrolase</keyword>
<dbReference type="Proteomes" id="UP000050482">
    <property type="component" value="Unassembled WGS sequence"/>
</dbReference>
<dbReference type="Pfam" id="PF04851">
    <property type="entry name" value="ResIII"/>
    <property type="match status" value="1"/>
</dbReference>
<protein>
    <submittedName>
        <fullName evidence="2">Restriction endonuclease subunit R</fullName>
    </submittedName>
</protein>
<dbReference type="InterPro" id="IPR006935">
    <property type="entry name" value="Helicase/UvrB_N"/>
</dbReference>
<keyword evidence="3" id="KW-1185">Reference proteome</keyword>
<gene>
    <name evidence="2" type="ORF">AN477_14500</name>
</gene>
<proteinExistence type="predicted"/>
<dbReference type="GO" id="GO:0004519">
    <property type="term" value="F:endonuclease activity"/>
    <property type="evidence" value="ECO:0007669"/>
    <property type="project" value="UniProtKB-KW"/>
</dbReference>
<dbReference type="GO" id="GO:0016787">
    <property type="term" value="F:hydrolase activity"/>
    <property type="evidence" value="ECO:0007669"/>
    <property type="project" value="InterPro"/>
</dbReference>
<dbReference type="GO" id="GO:0003677">
    <property type="term" value="F:DNA binding"/>
    <property type="evidence" value="ECO:0007669"/>
    <property type="project" value="InterPro"/>
</dbReference>
<dbReference type="InterPro" id="IPR027417">
    <property type="entry name" value="P-loop_NTPase"/>
</dbReference>
<dbReference type="InterPro" id="IPR050742">
    <property type="entry name" value="Helicase_Restrict-Modif_Enz"/>
</dbReference>
<keyword evidence="2" id="KW-0540">Nuclease</keyword>